<evidence type="ECO:0000313" key="1">
    <source>
        <dbReference type="EMBL" id="KKK90233.1"/>
    </source>
</evidence>
<accession>A0A0F8Z903</accession>
<comment type="caution">
    <text evidence="1">The sequence shown here is derived from an EMBL/GenBank/DDBJ whole genome shotgun (WGS) entry which is preliminary data.</text>
</comment>
<reference evidence="1" key="1">
    <citation type="journal article" date="2015" name="Nature">
        <title>Complex archaea that bridge the gap between prokaryotes and eukaryotes.</title>
        <authorList>
            <person name="Spang A."/>
            <person name="Saw J.H."/>
            <person name="Jorgensen S.L."/>
            <person name="Zaremba-Niedzwiedzka K."/>
            <person name="Martijn J."/>
            <person name="Lind A.E."/>
            <person name="van Eijk R."/>
            <person name="Schleper C."/>
            <person name="Guy L."/>
            <person name="Ettema T.J."/>
        </authorList>
    </citation>
    <scope>NUCLEOTIDE SEQUENCE</scope>
</reference>
<gene>
    <name evidence="1" type="ORF">LCGC14_2725150</name>
</gene>
<sequence length="74" mass="8197">MVPPGLLGVKSVGDSWHGRRRIEMFEEKTIPAGKNDPDAIEGEPLCYYCGFPVRLGHDFNCDYLLQGSPKGAIF</sequence>
<name>A0A0F8Z903_9ZZZZ</name>
<dbReference type="AlphaFoldDB" id="A0A0F8Z903"/>
<proteinExistence type="predicted"/>
<dbReference type="EMBL" id="LAZR01049189">
    <property type="protein sequence ID" value="KKK90233.1"/>
    <property type="molecule type" value="Genomic_DNA"/>
</dbReference>
<protein>
    <submittedName>
        <fullName evidence="1">Uncharacterized protein</fullName>
    </submittedName>
</protein>
<organism evidence="1">
    <name type="scientific">marine sediment metagenome</name>
    <dbReference type="NCBI Taxonomy" id="412755"/>
    <lineage>
        <taxon>unclassified sequences</taxon>
        <taxon>metagenomes</taxon>
        <taxon>ecological metagenomes</taxon>
    </lineage>
</organism>